<accession>A0ABQ3RX30</accession>
<dbReference type="Proteomes" id="UP000649259">
    <property type="component" value="Unassembled WGS sequence"/>
</dbReference>
<dbReference type="GeneID" id="91469977"/>
<organism evidence="1 2">
    <name type="scientific">Streptomyces asoensis</name>
    <dbReference type="NCBI Taxonomy" id="249586"/>
    <lineage>
        <taxon>Bacteria</taxon>
        <taxon>Bacillati</taxon>
        <taxon>Actinomycetota</taxon>
        <taxon>Actinomycetes</taxon>
        <taxon>Kitasatosporales</taxon>
        <taxon>Streptomycetaceae</taxon>
        <taxon>Streptomyces</taxon>
    </lineage>
</organism>
<evidence type="ECO:0000313" key="2">
    <source>
        <dbReference type="Proteomes" id="UP000649259"/>
    </source>
</evidence>
<dbReference type="InterPro" id="IPR054632">
    <property type="entry name" value="Aroma_sacti_dom"/>
</dbReference>
<dbReference type="RefSeq" id="WP_229901103.1">
    <property type="nucleotide sequence ID" value="NZ_BMSI01000002.1"/>
</dbReference>
<evidence type="ECO:0000313" key="1">
    <source>
        <dbReference type="EMBL" id="GHI60425.1"/>
    </source>
</evidence>
<comment type="caution">
    <text evidence="1">The sequence shown here is derived from an EMBL/GenBank/DDBJ whole genome shotgun (WGS) entry which is preliminary data.</text>
</comment>
<keyword evidence="2" id="KW-1185">Reference proteome</keyword>
<dbReference type="NCBIfam" id="NF045560">
    <property type="entry name" value="aroma_sacti_dom"/>
    <property type="match status" value="1"/>
</dbReference>
<sequence>MTADSGGESAVDGAGEHDTGSVLRALEQAGFPVRAFTGEQRAVFAGLTPQELALILDLKTRLDAVEPEVQAHTVVAGAALF</sequence>
<gene>
    <name evidence="1" type="ORF">Saso_20750</name>
</gene>
<dbReference type="EMBL" id="BNEB01000002">
    <property type="protein sequence ID" value="GHI60425.1"/>
    <property type="molecule type" value="Genomic_DNA"/>
</dbReference>
<reference evidence="2" key="1">
    <citation type="submission" date="2023-07" db="EMBL/GenBank/DDBJ databases">
        <title>Whole genome shotgun sequence of Streptomyces cacaoi subsp. asoensis NBRC 13813.</title>
        <authorList>
            <person name="Komaki H."/>
            <person name="Tamura T."/>
        </authorList>
    </citation>
    <scope>NUCLEOTIDE SEQUENCE [LARGE SCALE GENOMIC DNA]</scope>
    <source>
        <strain evidence="2">NBRC 13813</strain>
    </source>
</reference>
<proteinExistence type="predicted"/>
<protein>
    <submittedName>
        <fullName evidence="1">Uncharacterized protein</fullName>
    </submittedName>
</protein>
<name>A0ABQ3RX30_9ACTN</name>